<dbReference type="GO" id="GO:0005886">
    <property type="term" value="C:plasma membrane"/>
    <property type="evidence" value="ECO:0007669"/>
    <property type="project" value="UniProtKB-SubCell"/>
</dbReference>
<dbReference type="InterPro" id="IPR042094">
    <property type="entry name" value="T2SS_GspF_sf"/>
</dbReference>
<evidence type="ECO:0000256" key="3">
    <source>
        <dbReference type="ARBA" id="ARBA00022475"/>
    </source>
</evidence>
<evidence type="ECO:0000313" key="9">
    <source>
        <dbReference type="EMBL" id="PUA41486.1"/>
    </source>
</evidence>
<accession>A0A2T6GBF0</accession>
<name>A0A2T6GBF0_9PSED</name>
<dbReference type="AlphaFoldDB" id="A0A2T6GBF0"/>
<evidence type="ECO:0000256" key="7">
    <source>
        <dbReference type="SAM" id="Phobius"/>
    </source>
</evidence>
<keyword evidence="4 7" id="KW-0812">Transmembrane</keyword>
<protein>
    <submittedName>
        <fullName evidence="9">Pilus assembly protein PilR</fullName>
    </submittedName>
</protein>
<evidence type="ECO:0000256" key="1">
    <source>
        <dbReference type="ARBA" id="ARBA00004651"/>
    </source>
</evidence>
<dbReference type="Pfam" id="PF00482">
    <property type="entry name" value="T2SSF"/>
    <property type="match status" value="2"/>
</dbReference>
<dbReference type="RefSeq" id="WP_108546388.1">
    <property type="nucleotide sequence ID" value="NZ_PYJM01000012.1"/>
</dbReference>
<evidence type="ECO:0000313" key="10">
    <source>
        <dbReference type="Proteomes" id="UP000244178"/>
    </source>
</evidence>
<proteinExistence type="inferred from homology"/>
<dbReference type="Gene3D" id="1.20.81.30">
    <property type="entry name" value="Type II secretion system (T2SS), domain F"/>
    <property type="match status" value="2"/>
</dbReference>
<keyword evidence="6 7" id="KW-0472">Membrane</keyword>
<evidence type="ECO:0000256" key="2">
    <source>
        <dbReference type="ARBA" id="ARBA00005745"/>
    </source>
</evidence>
<dbReference type="PANTHER" id="PTHR30012">
    <property type="entry name" value="GENERAL SECRETION PATHWAY PROTEIN"/>
    <property type="match status" value="1"/>
</dbReference>
<dbReference type="PANTHER" id="PTHR30012:SF0">
    <property type="entry name" value="TYPE II SECRETION SYSTEM PROTEIN F-RELATED"/>
    <property type="match status" value="1"/>
</dbReference>
<sequence length="365" mass="41348">MLKRLRKEPQSVNAPVSPSVRWLYRKTFSAKDRIAFYDMLAFLLDNDKTLQQALMDMRNVATDFGEKKHPYAVMLTDCLNALEDGQSALETTLLDWVPVQEATLIGSGILAGNMADALHRASRLVQAKTDITNALSKALAYPGFLLFIVVLMMNLITHKFIPQLARLIRREKWEGALKYLANISEFFVNNGPLLILAALAVVGLVFWSLENWPGRRRMDAVPPWSVFRAIQGVNFLLNVSSLLRVNIQVLSAVKIIRETANPWLERRLTDTLHYMSQGQHLGLALKSTGHHFPSKECVNQMLLLTDGDGSENILERYADRWLEQTVTQVKKLSVYLTGVCLSLVFSYMSLLLMATQSLNEFMYQQ</sequence>
<evidence type="ECO:0000259" key="8">
    <source>
        <dbReference type="Pfam" id="PF00482"/>
    </source>
</evidence>
<organism evidence="9 10">
    <name type="scientific">Pseudomonas protegens</name>
    <dbReference type="NCBI Taxonomy" id="380021"/>
    <lineage>
        <taxon>Bacteria</taxon>
        <taxon>Pseudomonadati</taxon>
        <taxon>Pseudomonadota</taxon>
        <taxon>Gammaproteobacteria</taxon>
        <taxon>Pseudomonadales</taxon>
        <taxon>Pseudomonadaceae</taxon>
        <taxon>Pseudomonas</taxon>
    </lineage>
</organism>
<feature type="transmembrane region" description="Helical" evidence="7">
    <location>
        <begin position="332"/>
        <end position="354"/>
    </location>
</feature>
<comment type="subcellular location">
    <subcellularLocation>
        <location evidence="1">Cell membrane</location>
        <topology evidence="1">Multi-pass membrane protein</topology>
    </subcellularLocation>
</comment>
<reference evidence="9 10" key="1">
    <citation type="submission" date="2018-03" db="EMBL/GenBank/DDBJ databases">
        <title>Draft genome sequence of the plant growth promoting rhizobacterium Pseudomonas protegens strain BNJ-SS-45 isolated from wheat (Triticum aestivum) rhizosphere.</title>
        <authorList>
            <person name="Bajpai A."/>
            <person name="Shende K."/>
            <person name="Meena N."/>
            <person name="Upadhyayula S.R."/>
            <person name="Suravajhala P."/>
            <person name="Medicherla K.M."/>
            <person name="Johri B.N."/>
        </authorList>
    </citation>
    <scope>NUCLEOTIDE SEQUENCE [LARGE SCALE GENOMIC DNA]</scope>
    <source>
        <strain evidence="9 10">BNJ-SS-45</strain>
    </source>
</reference>
<dbReference type="Proteomes" id="UP000244178">
    <property type="component" value="Unassembled WGS sequence"/>
</dbReference>
<comment type="caution">
    <text evidence="9">The sequence shown here is derived from an EMBL/GenBank/DDBJ whole genome shotgun (WGS) entry which is preliminary data.</text>
</comment>
<comment type="similarity">
    <text evidence="2">Belongs to the GSP F family.</text>
</comment>
<keyword evidence="3" id="KW-1003">Cell membrane</keyword>
<feature type="domain" description="Type II secretion system protein GspF" evidence="8">
    <location>
        <begin position="36"/>
        <end position="156"/>
    </location>
</feature>
<evidence type="ECO:0000256" key="4">
    <source>
        <dbReference type="ARBA" id="ARBA00022692"/>
    </source>
</evidence>
<keyword evidence="5 7" id="KW-1133">Transmembrane helix</keyword>
<feature type="transmembrane region" description="Helical" evidence="7">
    <location>
        <begin position="191"/>
        <end position="209"/>
    </location>
</feature>
<dbReference type="InterPro" id="IPR003004">
    <property type="entry name" value="GspF/PilC"/>
</dbReference>
<dbReference type="EMBL" id="PYJM01000012">
    <property type="protein sequence ID" value="PUA41486.1"/>
    <property type="molecule type" value="Genomic_DNA"/>
</dbReference>
<evidence type="ECO:0000256" key="6">
    <source>
        <dbReference type="ARBA" id="ARBA00023136"/>
    </source>
</evidence>
<feature type="domain" description="Type II secretion system protein GspF" evidence="8">
    <location>
        <begin position="235"/>
        <end position="353"/>
    </location>
</feature>
<feature type="transmembrane region" description="Helical" evidence="7">
    <location>
        <begin position="138"/>
        <end position="157"/>
    </location>
</feature>
<gene>
    <name evidence="9" type="ORF">C5U62_31450</name>
</gene>
<dbReference type="InterPro" id="IPR018076">
    <property type="entry name" value="T2SS_GspF_dom"/>
</dbReference>
<evidence type="ECO:0000256" key="5">
    <source>
        <dbReference type="ARBA" id="ARBA00022989"/>
    </source>
</evidence>